<evidence type="ECO:0000256" key="5">
    <source>
        <dbReference type="ARBA" id="ARBA00004496"/>
    </source>
</evidence>
<comment type="subcellular location">
    <subcellularLocation>
        <location evidence="5">Cytoplasm</location>
    </subcellularLocation>
    <subcellularLocation>
        <location evidence="3">Endoplasmic reticulum</location>
    </subcellularLocation>
    <subcellularLocation>
        <location evidence="2">Nucleus</location>
    </subcellularLocation>
    <subcellularLocation>
        <location evidence="4">Peroxisome</location>
    </subcellularLocation>
</comment>
<keyword evidence="35" id="KW-1185">Reference proteome</keyword>
<keyword evidence="19" id="KW-0007">Acetylation</keyword>
<evidence type="ECO:0000256" key="18">
    <source>
        <dbReference type="ARBA" id="ARBA00022859"/>
    </source>
</evidence>
<comment type="catalytic activity">
    <reaction evidence="1">
        <text>inosine + phosphate = alpha-D-ribose 1-phosphate + hypoxanthine</text>
        <dbReference type="Rhea" id="RHEA:27646"/>
        <dbReference type="ChEBI" id="CHEBI:17368"/>
        <dbReference type="ChEBI" id="CHEBI:17596"/>
        <dbReference type="ChEBI" id="CHEBI:43474"/>
        <dbReference type="ChEBI" id="CHEBI:57720"/>
        <dbReference type="EC" id="2.4.2.1"/>
    </reaction>
    <physiologicalReaction direction="left-to-right" evidence="1">
        <dbReference type="Rhea" id="RHEA:27647"/>
    </physiologicalReaction>
</comment>
<sequence>MAELVLADLVHPNCPRYRRCVEERVHKLLSSLGNGTSEPVYLILQQHAGCSEEITDTFLLERCAGLNRRVHVLTDSSSVGVLYAFKRAADELSVKRVHVMTCSARRAELQECEKQLFTELYTFTYSNELDCSACPLTQLNTTCTQLPQLKEQISGFLQRLPALQGEISVLKSSLISDCFAHGFTTRTGGISYISTLSSLNLFSSSRRRDSRAIVAENLRRLGLHAGFQPHQFHLSKVNHASDVWVMNKPEPESYDGIVTNQPGVVIAAPGADCMPLLFADPVGKVIGVAHAGWKGTLMGVAMATVNAMVREFGSELANVVTVIGPSVGPCCFTLDQNSARKFQAIHPDCVRDVESPRPYVDIRLATRVLLETGGLLPEHIQDNTVTNRPNITLCTSCHPDSFFSHVRDGTNFGTQIGFLWIKEPHEFKQSDL</sequence>
<evidence type="ECO:0000256" key="22">
    <source>
        <dbReference type="ARBA" id="ARBA00023242"/>
    </source>
</evidence>
<comment type="catalytic activity">
    <reaction evidence="24">
        <text>adenosine + phosphate = alpha-D-ribose 1-phosphate + adenine</text>
        <dbReference type="Rhea" id="RHEA:27642"/>
        <dbReference type="ChEBI" id="CHEBI:16335"/>
        <dbReference type="ChEBI" id="CHEBI:16708"/>
        <dbReference type="ChEBI" id="CHEBI:43474"/>
        <dbReference type="ChEBI" id="CHEBI:57720"/>
        <dbReference type="EC" id="2.4.2.1"/>
    </reaction>
    <physiologicalReaction direction="left-to-right" evidence="24">
        <dbReference type="Rhea" id="RHEA:27643"/>
    </physiologicalReaction>
</comment>
<dbReference type="GO" id="GO:0031347">
    <property type="term" value="P:regulation of defense response"/>
    <property type="evidence" value="ECO:0007669"/>
    <property type="project" value="UniProtKB-ARBA"/>
</dbReference>
<comment type="catalytic activity">
    <reaction evidence="26">
        <text>guanosine + phosphate = alpha-D-ribose 1-phosphate + guanine</text>
        <dbReference type="Rhea" id="RHEA:13233"/>
        <dbReference type="ChEBI" id="CHEBI:16235"/>
        <dbReference type="ChEBI" id="CHEBI:16750"/>
        <dbReference type="ChEBI" id="CHEBI:43474"/>
        <dbReference type="ChEBI" id="CHEBI:57720"/>
        <dbReference type="EC" id="2.4.2.1"/>
    </reaction>
    <physiologicalReaction direction="left-to-right" evidence="26">
        <dbReference type="Rhea" id="RHEA:13234"/>
    </physiologicalReaction>
</comment>
<dbReference type="Gene3D" id="3.60.140.10">
    <property type="entry name" value="CNF1/YfiH-like putative cysteine hydrolases"/>
    <property type="match status" value="1"/>
</dbReference>
<keyword evidence="22" id="KW-0539">Nucleus</keyword>
<evidence type="ECO:0000256" key="2">
    <source>
        <dbReference type="ARBA" id="ARBA00004123"/>
    </source>
</evidence>
<evidence type="ECO:0000256" key="33">
    <source>
        <dbReference type="ARBA" id="ARBA00081957"/>
    </source>
</evidence>
<evidence type="ECO:0000256" key="20">
    <source>
        <dbReference type="ARBA" id="ARBA00023140"/>
    </source>
</evidence>
<comment type="catalytic activity">
    <reaction evidence="23">
        <text>adenosine + H2O + H(+) = inosine + NH4(+)</text>
        <dbReference type="Rhea" id="RHEA:24408"/>
        <dbReference type="ChEBI" id="CHEBI:15377"/>
        <dbReference type="ChEBI" id="CHEBI:15378"/>
        <dbReference type="ChEBI" id="CHEBI:16335"/>
        <dbReference type="ChEBI" id="CHEBI:17596"/>
        <dbReference type="ChEBI" id="CHEBI:28938"/>
        <dbReference type="EC" id="3.5.4.4"/>
    </reaction>
    <physiologicalReaction direction="left-to-right" evidence="23">
        <dbReference type="Rhea" id="RHEA:24409"/>
    </physiologicalReaction>
</comment>
<gene>
    <name evidence="34" type="ORF">PHYPO_G00205910</name>
</gene>
<dbReference type="Proteomes" id="UP000327468">
    <property type="component" value="Chromosome 5"/>
</dbReference>
<evidence type="ECO:0000256" key="7">
    <source>
        <dbReference type="ARBA" id="ARBA00011886"/>
    </source>
</evidence>
<dbReference type="GO" id="GO:0017061">
    <property type="term" value="F:S-methyl-5-thioadenosine phosphorylase activity"/>
    <property type="evidence" value="ECO:0007669"/>
    <property type="project" value="UniProtKB-EC"/>
</dbReference>
<evidence type="ECO:0000256" key="4">
    <source>
        <dbReference type="ARBA" id="ARBA00004275"/>
    </source>
</evidence>
<protein>
    <recommendedName>
        <fullName evidence="28">Purine nucleoside phosphorylase LACC1</fullName>
        <ecNumber evidence="7">2.4.2.1</ecNumber>
        <ecNumber evidence="8">2.4.2.28</ecNumber>
        <ecNumber evidence="9">3.5.4.4</ecNumber>
    </recommendedName>
    <alternativeName>
        <fullName evidence="31">Adenosine deaminase LACC1</fullName>
    </alternativeName>
    <alternativeName>
        <fullName evidence="30">Fatty acid metabolism-immunity nexus</fullName>
    </alternativeName>
    <alternativeName>
        <fullName evidence="29">Guanosine phosphorylase LACC1</fullName>
    </alternativeName>
    <alternativeName>
        <fullName evidence="32">Laccase domain-containing protein 1</fullName>
    </alternativeName>
    <alternativeName>
        <fullName evidence="33">S-methyl-5'-thioadenosine phosphorylase LACC1</fullName>
    </alternativeName>
</protein>
<dbReference type="CDD" id="cd16833">
    <property type="entry name" value="YfiH"/>
    <property type="match status" value="1"/>
</dbReference>
<evidence type="ECO:0000256" key="8">
    <source>
        <dbReference type="ARBA" id="ARBA00011976"/>
    </source>
</evidence>
<evidence type="ECO:0000256" key="12">
    <source>
        <dbReference type="ARBA" id="ARBA00022588"/>
    </source>
</evidence>
<evidence type="ECO:0000256" key="19">
    <source>
        <dbReference type="ARBA" id="ARBA00022990"/>
    </source>
</evidence>
<dbReference type="InterPro" id="IPR038371">
    <property type="entry name" value="Cu_polyphenol_OxRdtase_sf"/>
</dbReference>
<evidence type="ECO:0000256" key="13">
    <source>
        <dbReference type="ARBA" id="ARBA00022679"/>
    </source>
</evidence>
<dbReference type="GO" id="GO:0006954">
    <property type="term" value="P:inflammatory response"/>
    <property type="evidence" value="ECO:0007669"/>
    <property type="project" value="UniProtKB-KW"/>
</dbReference>
<dbReference type="FunFam" id="3.60.140.10:FF:000002">
    <property type="entry name" value="Laccase (multicopper oxidoreductase) domain-containing 1"/>
    <property type="match status" value="1"/>
</dbReference>
<evidence type="ECO:0000256" key="24">
    <source>
        <dbReference type="ARBA" id="ARBA00048968"/>
    </source>
</evidence>
<evidence type="ECO:0000256" key="17">
    <source>
        <dbReference type="ARBA" id="ARBA00022833"/>
    </source>
</evidence>
<evidence type="ECO:0000256" key="15">
    <source>
        <dbReference type="ARBA" id="ARBA00022801"/>
    </source>
</evidence>
<dbReference type="PANTHER" id="PTHR30616:SF2">
    <property type="entry name" value="PURINE NUCLEOSIDE PHOSPHORYLASE LACC1"/>
    <property type="match status" value="1"/>
</dbReference>
<keyword evidence="10" id="KW-0963">Cytoplasm</keyword>
<dbReference type="SUPFAM" id="SSF64438">
    <property type="entry name" value="CNF1/YfiH-like putative cysteine hydrolases"/>
    <property type="match status" value="1"/>
</dbReference>
<dbReference type="EC" id="2.4.2.1" evidence="7"/>
<dbReference type="EC" id="3.5.4.4" evidence="9"/>
<evidence type="ECO:0000313" key="34">
    <source>
        <dbReference type="EMBL" id="KAB5577085.1"/>
    </source>
</evidence>
<evidence type="ECO:0000256" key="30">
    <source>
        <dbReference type="ARBA" id="ARBA00079351"/>
    </source>
</evidence>
<dbReference type="GO" id="GO:0005783">
    <property type="term" value="C:endoplasmic reticulum"/>
    <property type="evidence" value="ECO:0007669"/>
    <property type="project" value="UniProtKB-SubCell"/>
</dbReference>
<evidence type="ECO:0000256" key="28">
    <source>
        <dbReference type="ARBA" id="ARBA00071637"/>
    </source>
</evidence>
<keyword evidence="16" id="KW-0256">Endoplasmic reticulum</keyword>
<evidence type="ECO:0000256" key="29">
    <source>
        <dbReference type="ARBA" id="ARBA00075738"/>
    </source>
</evidence>
<keyword evidence="11" id="KW-0597">Phosphoprotein</keyword>
<evidence type="ECO:0000256" key="16">
    <source>
        <dbReference type="ARBA" id="ARBA00022824"/>
    </source>
</evidence>
<name>A0A5N5PBM0_PANHP</name>
<comment type="catalytic activity">
    <reaction evidence="25">
        <text>S-methyl-5'-thioadenosine + phosphate = 5-(methylsulfanyl)-alpha-D-ribose 1-phosphate + adenine</text>
        <dbReference type="Rhea" id="RHEA:11852"/>
        <dbReference type="ChEBI" id="CHEBI:16708"/>
        <dbReference type="ChEBI" id="CHEBI:17509"/>
        <dbReference type="ChEBI" id="CHEBI:43474"/>
        <dbReference type="ChEBI" id="CHEBI:58533"/>
        <dbReference type="EC" id="2.4.2.28"/>
    </reaction>
    <physiologicalReaction direction="left-to-right" evidence="25">
        <dbReference type="Rhea" id="RHEA:11853"/>
    </physiologicalReaction>
</comment>
<organism evidence="34 35">
    <name type="scientific">Pangasianodon hypophthalmus</name>
    <name type="common">Striped catfish</name>
    <name type="synonym">Helicophagus hypophthalmus</name>
    <dbReference type="NCBI Taxonomy" id="310915"/>
    <lineage>
        <taxon>Eukaryota</taxon>
        <taxon>Metazoa</taxon>
        <taxon>Chordata</taxon>
        <taxon>Craniata</taxon>
        <taxon>Vertebrata</taxon>
        <taxon>Euteleostomi</taxon>
        <taxon>Actinopterygii</taxon>
        <taxon>Neopterygii</taxon>
        <taxon>Teleostei</taxon>
        <taxon>Ostariophysi</taxon>
        <taxon>Siluriformes</taxon>
        <taxon>Pangasiidae</taxon>
        <taxon>Pangasianodon</taxon>
    </lineage>
</organism>
<evidence type="ECO:0000256" key="25">
    <source>
        <dbReference type="ARBA" id="ARBA00049893"/>
    </source>
</evidence>
<dbReference type="GO" id="GO:0005634">
    <property type="term" value="C:nucleus"/>
    <property type="evidence" value="ECO:0007669"/>
    <property type="project" value="UniProtKB-SubCell"/>
</dbReference>
<evidence type="ECO:0000256" key="11">
    <source>
        <dbReference type="ARBA" id="ARBA00022553"/>
    </source>
</evidence>
<proteinExistence type="inferred from homology"/>
<evidence type="ECO:0000256" key="23">
    <source>
        <dbReference type="ARBA" id="ARBA00047989"/>
    </source>
</evidence>
<dbReference type="Pfam" id="PF02578">
    <property type="entry name" value="Cu-oxidase_4"/>
    <property type="match status" value="1"/>
</dbReference>
<evidence type="ECO:0000256" key="32">
    <source>
        <dbReference type="ARBA" id="ARBA00081352"/>
    </source>
</evidence>
<reference evidence="34 35" key="1">
    <citation type="submission" date="2019-06" db="EMBL/GenBank/DDBJ databases">
        <title>A chromosome-scale genome assembly of the striped catfish, Pangasianodon hypophthalmus.</title>
        <authorList>
            <person name="Wen M."/>
            <person name="Zahm M."/>
            <person name="Roques C."/>
            <person name="Cabau C."/>
            <person name="Klopp C."/>
            <person name="Donnadieu C."/>
            <person name="Jouanno E."/>
            <person name="Avarre J.-C."/>
            <person name="Campet M."/>
            <person name="Ha T.T.T."/>
            <person name="Dugue R."/>
            <person name="Lampietro C."/>
            <person name="Louis A."/>
            <person name="Herpin A."/>
            <person name="Echchiki A."/>
            <person name="Berthelot C."/>
            <person name="Parey E."/>
            <person name="Roest-Crollius H."/>
            <person name="Braasch I."/>
            <person name="Postlethwait J."/>
            <person name="Bobe J."/>
            <person name="Montfort J."/>
            <person name="Bouchez O."/>
            <person name="Begum T."/>
            <person name="Schartl M."/>
            <person name="Guiguen Y."/>
        </authorList>
    </citation>
    <scope>NUCLEOTIDE SEQUENCE [LARGE SCALE GENOMIC DNA]</scope>
    <source>
        <strain evidence="34 35">Indonesia</strain>
        <tissue evidence="34">Blood</tissue>
    </source>
</reference>
<evidence type="ECO:0000256" key="27">
    <source>
        <dbReference type="ARBA" id="ARBA00063955"/>
    </source>
</evidence>
<dbReference type="EMBL" id="VFJC01000006">
    <property type="protein sequence ID" value="KAB5577085.1"/>
    <property type="molecule type" value="Genomic_DNA"/>
</dbReference>
<dbReference type="AlphaFoldDB" id="A0A5N5PBM0"/>
<dbReference type="GO" id="GO:0016787">
    <property type="term" value="F:hydrolase activity"/>
    <property type="evidence" value="ECO:0007669"/>
    <property type="project" value="UniProtKB-KW"/>
</dbReference>
<keyword evidence="18" id="KW-0391">Immunity</keyword>
<comment type="subunit">
    <text evidence="27">Interacts with FASN. Interacts with SDHA. Interacts with ATF6, EIF2AK3 and ERN1.</text>
</comment>
<keyword evidence="20" id="KW-0576">Peroxisome</keyword>
<evidence type="ECO:0000256" key="31">
    <source>
        <dbReference type="ARBA" id="ARBA00079781"/>
    </source>
</evidence>
<comment type="caution">
    <text evidence="34">The sequence shown here is derived from an EMBL/GenBank/DDBJ whole genome shotgun (WGS) entry which is preliminary data.</text>
</comment>
<dbReference type="InterPro" id="IPR003730">
    <property type="entry name" value="Cu_polyphenol_OxRdtase"/>
</dbReference>
<dbReference type="PANTHER" id="PTHR30616">
    <property type="entry name" value="UNCHARACTERIZED PROTEIN YFIH"/>
    <property type="match status" value="1"/>
</dbReference>
<keyword evidence="17" id="KW-0862">Zinc</keyword>
<evidence type="ECO:0000256" key="21">
    <source>
        <dbReference type="ARBA" id="ARBA00023198"/>
    </source>
</evidence>
<keyword evidence="14" id="KW-0479">Metal-binding</keyword>
<evidence type="ECO:0000313" key="35">
    <source>
        <dbReference type="Proteomes" id="UP000327468"/>
    </source>
</evidence>
<dbReference type="EC" id="2.4.2.28" evidence="8"/>
<keyword evidence="21" id="KW-0395">Inflammatory response</keyword>
<comment type="similarity">
    <text evidence="6">Belongs to the purine nucleoside phosphorylase YfiH/LACC1 family.</text>
</comment>
<accession>A0A5N5PBM0</accession>
<dbReference type="GO" id="GO:0005777">
    <property type="term" value="C:peroxisome"/>
    <property type="evidence" value="ECO:0007669"/>
    <property type="project" value="UniProtKB-SubCell"/>
</dbReference>
<keyword evidence="13" id="KW-0808">Transferase</keyword>
<evidence type="ECO:0000256" key="9">
    <source>
        <dbReference type="ARBA" id="ARBA00012784"/>
    </source>
</evidence>
<dbReference type="GO" id="GO:0005507">
    <property type="term" value="F:copper ion binding"/>
    <property type="evidence" value="ECO:0007669"/>
    <property type="project" value="TreeGrafter"/>
</dbReference>
<keyword evidence="12" id="KW-0399">Innate immunity</keyword>
<evidence type="ECO:0000256" key="3">
    <source>
        <dbReference type="ARBA" id="ARBA00004240"/>
    </source>
</evidence>
<keyword evidence="15" id="KW-0378">Hydrolase</keyword>
<evidence type="ECO:0000256" key="14">
    <source>
        <dbReference type="ARBA" id="ARBA00022723"/>
    </source>
</evidence>
<evidence type="ECO:0000256" key="1">
    <source>
        <dbReference type="ARBA" id="ARBA00000553"/>
    </source>
</evidence>
<evidence type="ECO:0000256" key="26">
    <source>
        <dbReference type="ARBA" id="ARBA00051406"/>
    </source>
</evidence>
<dbReference type="GO" id="GO:0045087">
    <property type="term" value="P:innate immune response"/>
    <property type="evidence" value="ECO:0007669"/>
    <property type="project" value="UniProtKB-KW"/>
</dbReference>
<evidence type="ECO:0000256" key="6">
    <source>
        <dbReference type="ARBA" id="ARBA00007353"/>
    </source>
</evidence>
<dbReference type="InterPro" id="IPR011324">
    <property type="entry name" value="Cytotoxic_necrot_fac-like_cat"/>
</dbReference>
<evidence type="ECO:0000256" key="10">
    <source>
        <dbReference type="ARBA" id="ARBA00022490"/>
    </source>
</evidence>